<name>A0A8S5LXW7_9CAUD</name>
<accession>A0A8S5LXW7</accession>
<reference evidence="1" key="1">
    <citation type="journal article" date="2021" name="Proc. Natl. Acad. Sci. U.S.A.">
        <title>A Catalog of Tens of Thousands of Viruses from Human Metagenomes Reveals Hidden Associations with Chronic Diseases.</title>
        <authorList>
            <person name="Tisza M.J."/>
            <person name="Buck C.B."/>
        </authorList>
    </citation>
    <scope>NUCLEOTIDE SEQUENCE</scope>
    <source>
        <strain evidence="1">CtZPw9</strain>
    </source>
</reference>
<protein>
    <submittedName>
        <fullName evidence="1">Uncharacterized protein</fullName>
    </submittedName>
</protein>
<sequence length="143" mass="15570">MSITIELAEAIEHALTGIENTSVFQGFVPDSVPEYLPNHIKPYVAIFMGVGAGYEDMVTMCGTPDADSLTVDFTITCVAQTAHELYALTDSVRDRLATTKIMGDSYANLDWAQAQGQVMLTDSEVTPARLYTPLTYTITIPRG</sequence>
<organism evidence="1">
    <name type="scientific">Siphoviridae sp. ctZPw9</name>
    <dbReference type="NCBI Taxonomy" id="2826383"/>
    <lineage>
        <taxon>Viruses</taxon>
        <taxon>Duplodnaviria</taxon>
        <taxon>Heunggongvirae</taxon>
        <taxon>Uroviricota</taxon>
        <taxon>Caudoviricetes</taxon>
    </lineage>
</organism>
<dbReference type="EMBL" id="BK014765">
    <property type="protein sequence ID" value="DAD74820.1"/>
    <property type="molecule type" value="Genomic_DNA"/>
</dbReference>
<proteinExistence type="predicted"/>
<evidence type="ECO:0000313" key="1">
    <source>
        <dbReference type="EMBL" id="DAD74820.1"/>
    </source>
</evidence>